<accession>A0A9D4QJH5</accession>
<dbReference type="SUPFAM" id="SSF82895">
    <property type="entry name" value="TSP-1 type 1 repeat"/>
    <property type="match status" value="1"/>
</dbReference>
<dbReference type="PROSITE" id="PS50092">
    <property type="entry name" value="TSP1"/>
    <property type="match status" value="1"/>
</dbReference>
<proteinExistence type="predicted"/>
<protein>
    <submittedName>
        <fullName evidence="2">Uncharacterized protein</fullName>
    </submittedName>
</protein>
<gene>
    <name evidence="2" type="ORF">DPMN_106201</name>
</gene>
<evidence type="ECO:0000313" key="3">
    <source>
        <dbReference type="Proteomes" id="UP000828390"/>
    </source>
</evidence>
<reference evidence="2" key="1">
    <citation type="journal article" date="2019" name="bioRxiv">
        <title>The Genome of the Zebra Mussel, Dreissena polymorpha: A Resource for Invasive Species Research.</title>
        <authorList>
            <person name="McCartney M.A."/>
            <person name="Auch B."/>
            <person name="Kono T."/>
            <person name="Mallez S."/>
            <person name="Zhang Y."/>
            <person name="Obille A."/>
            <person name="Becker A."/>
            <person name="Abrahante J.E."/>
            <person name="Garbe J."/>
            <person name="Badalamenti J.P."/>
            <person name="Herman A."/>
            <person name="Mangelson H."/>
            <person name="Liachko I."/>
            <person name="Sullivan S."/>
            <person name="Sone E.D."/>
            <person name="Koren S."/>
            <person name="Silverstein K.A.T."/>
            <person name="Beckman K.B."/>
            <person name="Gohl D.M."/>
        </authorList>
    </citation>
    <scope>NUCLEOTIDE SEQUENCE</scope>
    <source>
        <strain evidence="2">Duluth1</strain>
        <tissue evidence="2">Whole animal</tissue>
    </source>
</reference>
<dbReference type="InterPro" id="IPR036383">
    <property type="entry name" value="TSP1_rpt_sf"/>
</dbReference>
<comment type="caution">
    <text evidence="2">The sequence shown here is derived from an EMBL/GenBank/DDBJ whole genome shotgun (WGS) entry which is preliminary data.</text>
</comment>
<sequence>MNLKIPIVAVLLLLVWEKTVGQERLSQINSWTWTWAANDYQILQRVAMLEARQTLLEGTVAEQKAEITNLSKRIEDMKQRTWGSWGEWGQCDFSCNRSVTEGARVQTRFRNMTAGSVVLQTETDQRPCNAVQFAGCDKSSSADDKYATAFSFTDEIAQATCTAIRSEGGYVKAVRRTCSNQTVSCEDLCKSVSATCFNALHVYQPDNVLGNAETGRAGLKTYRYNSCLGSFCGPNFCCCDGK</sequence>
<dbReference type="EMBL" id="JAIWYP010000004">
    <property type="protein sequence ID" value="KAH3832905.1"/>
    <property type="molecule type" value="Genomic_DNA"/>
</dbReference>
<keyword evidence="1" id="KW-0732">Signal</keyword>
<feature type="signal peptide" evidence="1">
    <location>
        <begin position="1"/>
        <end position="21"/>
    </location>
</feature>
<reference evidence="2" key="2">
    <citation type="submission" date="2020-11" db="EMBL/GenBank/DDBJ databases">
        <authorList>
            <person name="McCartney M.A."/>
            <person name="Auch B."/>
            <person name="Kono T."/>
            <person name="Mallez S."/>
            <person name="Becker A."/>
            <person name="Gohl D.M."/>
            <person name="Silverstein K.A.T."/>
            <person name="Koren S."/>
            <person name="Bechman K.B."/>
            <person name="Herman A."/>
            <person name="Abrahante J.E."/>
            <person name="Garbe J."/>
        </authorList>
    </citation>
    <scope>NUCLEOTIDE SEQUENCE</scope>
    <source>
        <strain evidence="2">Duluth1</strain>
        <tissue evidence="2">Whole animal</tissue>
    </source>
</reference>
<keyword evidence="3" id="KW-1185">Reference proteome</keyword>
<feature type="chain" id="PRO_5039107303" evidence="1">
    <location>
        <begin position="22"/>
        <end position="242"/>
    </location>
</feature>
<organism evidence="2 3">
    <name type="scientific">Dreissena polymorpha</name>
    <name type="common">Zebra mussel</name>
    <name type="synonym">Mytilus polymorpha</name>
    <dbReference type="NCBI Taxonomy" id="45954"/>
    <lineage>
        <taxon>Eukaryota</taxon>
        <taxon>Metazoa</taxon>
        <taxon>Spiralia</taxon>
        <taxon>Lophotrochozoa</taxon>
        <taxon>Mollusca</taxon>
        <taxon>Bivalvia</taxon>
        <taxon>Autobranchia</taxon>
        <taxon>Heteroconchia</taxon>
        <taxon>Euheterodonta</taxon>
        <taxon>Imparidentia</taxon>
        <taxon>Neoheterodontei</taxon>
        <taxon>Myida</taxon>
        <taxon>Dreissenoidea</taxon>
        <taxon>Dreissenidae</taxon>
        <taxon>Dreissena</taxon>
    </lineage>
</organism>
<evidence type="ECO:0000313" key="2">
    <source>
        <dbReference type="EMBL" id="KAH3832905.1"/>
    </source>
</evidence>
<name>A0A9D4QJH5_DREPO</name>
<dbReference type="Proteomes" id="UP000828390">
    <property type="component" value="Unassembled WGS sequence"/>
</dbReference>
<evidence type="ECO:0000256" key="1">
    <source>
        <dbReference type="SAM" id="SignalP"/>
    </source>
</evidence>
<dbReference type="AlphaFoldDB" id="A0A9D4QJH5"/>
<dbReference type="InterPro" id="IPR000884">
    <property type="entry name" value="TSP1_rpt"/>
</dbReference>
<dbReference type="Gene3D" id="2.20.100.10">
    <property type="entry name" value="Thrombospondin type-1 (TSP1) repeat"/>
    <property type="match status" value="1"/>
</dbReference>